<dbReference type="InterPro" id="IPR011009">
    <property type="entry name" value="Kinase-like_dom_sf"/>
</dbReference>
<gene>
    <name evidence="1" type="ORF">GRI43_12750</name>
</gene>
<name>A0A6I4V266_9SPHN</name>
<dbReference type="AlphaFoldDB" id="A0A6I4V266"/>
<dbReference type="EMBL" id="WTYP01000002">
    <property type="protein sequence ID" value="MXP48257.1"/>
    <property type="molecule type" value="Genomic_DNA"/>
</dbReference>
<sequence length="347" mass="39976">MAETRHPPQNVPGCLDETVSFLSCPGSYDPVPDKVDVVETHMSLLFFAGDLIYKLKLPVRLPFLDWRTLERRQLDCEREVAVNHDLAPGVYLGAEPLVRSGDGRLHIGGRGETVDWLVIMRRLDSSLSLDRLVSSQRVTEDDLDRICDRLAGFYRKQQPLDLSPQQMLDRWQAQIEIVDACLSDSKFELPHDLTEPVLTALWRYIDRDREQIESRVSQGKIVDGHGDLKPEHIYLGTRVIIIDRLEFDEQLRWSDPFDEIAFLGTECSRLGMPSILPGLVDRMADRLDDRPPDCLLRFYRCYRACLRARLSIEHLLDENPRTPELWPRQARAYLRLAAETLPFDGQS</sequence>
<evidence type="ECO:0000313" key="1">
    <source>
        <dbReference type="EMBL" id="MXP48257.1"/>
    </source>
</evidence>
<dbReference type="SUPFAM" id="SSF56112">
    <property type="entry name" value="Protein kinase-like (PK-like)"/>
    <property type="match status" value="1"/>
</dbReference>
<evidence type="ECO:0000313" key="2">
    <source>
        <dbReference type="Proteomes" id="UP000471435"/>
    </source>
</evidence>
<accession>A0A6I4V266</accession>
<keyword evidence="2" id="KW-1185">Reference proteome</keyword>
<proteinExistence type="predicted"/>
<protein>
    <recommendedName>
        <fullName evidence="3">Aminoglycoside phosphotransferase domain-containing protein</fullName>
    </recommendedName>
</protein>
<organism evidence="1 2">
    <name type="scientific">Pontixanthobacter luteolus</name>
    <dbReference type="NCBI Taxonomy" id="295089"/>
    <lineage>
        <taxon>Bacteria</taxon>
        <taxon>Pseudomonadati</taxon>
        <taxon>Pseudomonadota</taxon>
        <taxon>Alphaproteobacteria</taxon>
        <taxon>Sphingomonadales</taxon>
        <taxon>Erythrobacteraceae</taxon>
        <taxon>Pontixanthobacter</taxon>
    </lineage>
</organism>
<dbReference type="Proteomes" id="UP000471435">
    <property type="component" value="Unassembled WGS sequence"/>
</dbReference>
<reference evidence="1 2" key="1">
    <citation type="submission" date="2019-12" db="EMBL/GenBank/DDBJ databases">
        <title>Genomic-based taxomic classification of the family Erythrobacteraceae.</title>
        <authorList>
            <person name="Xu L."/>
        </authorList>
    </citation>
    <scope>NUCLEOTIDE SEQUENCE [LARGE SCALE GENOMIC DNA]</scope>
    <source>
        <strain evidence="1 2">SW-109</strain>
    </source>
</reference>
<evidence type="ECO:0008006" key="3">
    <source>
        <dbReference type="Google" id="ProtNLM"/>
    </source>
</evidence>
<dbReference type="OrthoDB" id="9810277at2"/>
<dbReference type="RefSeq" id="WP_160731456.1">
    <property type="nucleotide sequence ID" value="NZ_WTYP01000002.1"/>
</dbReference>
<comment type="caution">
    <text evidence="1">The sequence shown here is derived from an EMBL/GenBank/DDBJ whole genome shotgun (WGS) entry which is preliminary data.</text>
</comment>